<organism evidence="9 12">
    <name type="scientific">Phytophthora kernoviae</name>
    <dbReference type="NCBI Taxonomy" id="325452"/>
    <lineage>
        <taxon>Eukaryota</taxon>
        <taxon>Sar</taxon>
        <taxon>Stramenopiles</taxon>
        <taxon>Oomycota</taxon>
        <taxon>Peronosporomycetes</taxon>
        <taxon>Peronosporales</taxon>
        <taxon>Peronosporaceae</taxon>
        <taxon>Phytophthora</taxon>
    </lineage>
</organism>
<accession>A0A3R7GBQ3</accession>
<dbReference type="SUPFAM" id="SSF55729">
    <property type="entry name" value="Acyl-CoA N-acyltransferases (Nat)"/>
    <property type="match status" value="1"/>
</dbReference>
<dbReference type="GO" id="GO:0016747">
    <property type="term" value="F:acyltransferase activity, transferring groups other than amino-acyl groups"/>
    <property type="evidence" value="ECO:0007669"/>
    <property type="project" value="InterPro"/>
</dbReference>
<dbReference type="Pfam" id="PF10211">
    <property type="entry name" value="Ax_dynein_light"/>
    <property type="match status" value="1"/>
</dbReference>
<reference evidence="7" key="1">
    <citation type="journal article" date="2015" name="Genom Data">
        <title>Genome sequences of six Phytophthora species associated with forests in New Zealand.</title>
        <authorList>
            <person name="Studholme D.J."/>
            <person name="McDougal R.L."/>
            <person name="Sambles C."/>
            <person name="Hansen E."/>
            <person name="Hardy G."/>
            <person name="Grant M."/>
            <person name="Ganley R.J."/>
            <person name="Williams N.M."/>
        </authorList>
    </citation>
    <scope>NUCLEOTIDE SEQUENCE</scope>
    <source>
        <strain evidence="7">NZFS 2646</strain>
        <strain evidence="8">NZFS 3630</strain>
    </source>
</reference>
<protein>
    <recommendedName>
        <fullName evidence="6">N-acetyltransferase domain-containing protein</fullName>
    </recommendedName>
</protein>
<evidence type="ECO:0000256" key="5">
    <source>
        <dbReference type="SAM" id="MobiDB-lite"/>
    </source>
</evidence>
<dbReference type="Gene3D" id="3.40.630.30">
    <property type="match status" value="1"/>
</dbReference>
<evidence type="ECO:0000313" key="11">
    <source>
        <dbReference type="Proteomes" id="UP000285624"/>
    </source>
</evidence>
<evidence type="ECO:0000313" key="7">
    <source>
        <dbReference type="EMBL" id="KAG2519492.1"/>
    </source>
</evidence>
<dbReference type="InterPro" id="IPR019347">
    <property type="entry name" value="Axonemal_dynein_light_chain"/>
</dbReference>
<dbReference type="Pfam" id="PF00583">
    <property type="entry name" value="Acetyltransf_1"/>
    <property type="match status" value="1"/>
</dbReference>
<proteinExistence type="inferred from homology"/>
<comment type="caution">
    <text evidence="9">The sequence shown here is derived from an EMBL/GenBank/DDBJ whole genome shotgun (WGS) entry which is preliminary data.</text>
</comment>
<evidence type="ECO:0000313" key="10">
    <source>
        <dbReference type="EMBL" id="RLN76544.1"/>
    </source>
</evidence>
<dbReference type="SUPFAM" id="SSF54506">
    <property type="entry name" value="Diaminopimelate epimerase-like"/>
    <property type="match status" value="1"/>
</dbReference>
<name>A0A3R7GBQ3_9STRA</name>
<reference evidence="11 12" key="2">
    <citation type="submission" date="2018-07" db="EMBL/GenBank/DDBJ databases">
        <title>Genome sequencing of oomycete isolates from Chile give support for New Zealand origin for Phytophthora kernoviae and make available the first Nothophytophthora sp. genome.</title>
        <authorList>
            <person name="Studholme D.J."/>
            <person name="Sanfuentes E."/>
            <person name="Panda P."/>
            <person name="Hill R."/>
            <person name="Sambles C."/>
            <person name="Grant M."/>
            <person name="Williams N.M."/>
            <person name="Mcdougal R.L."/>
        </authorList>
    </citation>
    <scope>NUCLEOTIDE SEQUENCE [LARGE SCALE GENOMIC DNA]</scope>
    <source>
        <strain evidence="9">Chile2</strain>
        <strain evidence="10">Chile4</strain>
    </source>
</reference>
<dbReference type="AlphaFoldDB" id="A0A3R7GBQ3"/>
<dbReference type="Gene3D" id="3.10.310.10">
    <property type="entry name" value="Diaminopimelate Epimerase, Chain A, domain 1"/>
    <property type="match status" value="2"/>
</dbReference>
<keyword evidence="2" id="KW-0175">Coiled coil</keyword>
<evidence type="ECO:0000256" key="3">
    <source>
        <dbReference type="ARBA" id="ARBA00023175"/>
    </source>
</evidence>
<reference evidence="7" key="3">
    <citation type="submission" date="2020-06" db="EMBL/GenBank/DDBJ databases">
        <authorList>
            <person name="Studholme D.J."/>
        </authorList>
    </citation>
    <scope>NUCLEOTIDE SEQUENCE</scope>
    <source>
        <strain evidence="7">NZFS 2646</strain>
        <strain evidence="8">NZFS 3630</strain>
    </source>
</reference>
<sequence>MEATAYPADEAATESGIRFRQKNAEAFFWVAYLADNGDTPVGFVNGTLTTHGELTDESMSEHEPDGDLLCIHSVVVDGAYRRRGFASQMLKKYVQGIIDNQPQVERIMLIAKAYLVGFYVNCGFSVTRLSPVVHGEDPWFELELDCEAARQPPIIQVDAFTSEAYQGNPAAVVLLSPAAFHNKEASEWMQRVAIENNLSETAYVAPRAPTAETPENTLEYDLRWFTPAAEVKLCGHATLSAAFALHDTKQATTSQNLHFYTLSGVLVCRFEVQSDTQKLLVLMDFPEQPAKPVGPSTSLDEVASALGISSDAIIEAKQATTDLLVRVSPETFATVKPNFVLLSQTDVRGFTVTAQMPNDNTSGVDIQSRFFAPRVGVNEDPVTGSTHCALGPYWGPLLKKTTIRAQQFTPIRGGYLTLDLVSAGQGRVLLKGEGAPPAPGSKPTVFTGSNTHSGSPTEDILNSILPPKEWTEDGQLWVQYVSSTPATRLDVVNLQEQLDLRLQQRQARETGICPVREELYAQCFDELIRQITINCSERGLLLLRVRDEARMTIAAYQTLYESSIAFGMRKALMAEQKKMEAEQQIRSFEGEVRDLTSQIEELTTRCEAVARREEEKKAQDEKKHQEEVELLRKNNDQLKASLESMLAAPK</sequence>
<evidence type="ECO:0000256" key="4">
    <source>
        <dbReference type="ARBA" id="ARBA00038114"/>
    </source>
</evidence>
<dbReference type="Pfam" id="PF02567">
    <property type="entry name" value="PhzC-PhzF"/>
    <property type="match status" value="1"/>
</dbReference>
<dbReference type="GO" id="GO:0030286">
    <property type="term" value="C:dynein complex"/>
    <property type="evidence" value="ECO:0007669"/>
    <property type="project" value="UniProtKB-KW"/>
</dbReference>
<dbReference type="EMBL" id="MBDN02000309">
    <property type="protein sequence ID" value="RLN76544.1"/>
    <property type="molecule type" value="Genomic_DNA"/>
</dbReference>
<dbReference type="Proteomes" id="UP000285624">
    <property type="component" value="Unassembled WGS sequence"/>
</dbReference>
<feature type="domain" description="N-acetyltransferase" evidence="6">
    <location>
        <begin position="1"/>
        <end position="147"/>
    </location>
</feature>
<evidence type="ECO:0000313" key="8">
    <source>
        <dbReference type="EMBL" id="KAG2520649.1"/>
    </source>
</evidence>
<dbReference type="Proteomes" id="UP000785171">
    <property type="component" value="Unassembled WGS sequence"/>
</dbReference>
<dbReference type="GO" id="GO:0045504">
    <property type="term" value="F:dynein heavy chain binding"/>
    <property type="evidence" value="ECO:0007669"/>
    <property type="project" value="TreeGrafter"/>
</dbReference>
<dbReference type="InterPro" id="IPR000182">
    <property type="entry name" value="GNAT_dom"/>
</dbReference>
<evidence type="ECO:0000259" key="6">
    <source>
        <dbReference type="PROSITE" id="PS51186"/>
    </source>
</evidence>
<gene>
    <name evidence="9" type="ORF">BBI17_007410</name>
    <name evidence="10" type="ORF">BBO99_00007466</name>
    <name evidence="7" type="ORF">JM16_007120</name>
    <name evidence="8" type="ORF">JM18_007007</name>
</gene>
<evidence type="ECO:0000256" key="2">
    <source>
        <dbReference type="ARBA" id="ARBA00023054"/>
    </source>
</evidence>
<dbReference type="PANTHER" id="PTHR13183">
    <property type="entry name" value="AXONEMAL INNER ARM DYNEIN LIGHT CHAIN 28"/>
    <property type="match status" value="1"/>
</dbReference>
<evidence type="ECO:0000313" key="12">
    <source>
        <dbReference type="Proteomes" id="UP000285883"/>
    </source>
</evidence>
<dbReference type="PANTHER" id="PTHR13183:SF0">
    <property type="entry name" value="AXONEMAL DYNEIN LIGHT INTERMEDIATE POLYPEPTIDE 1"/>
    <property type="match status" value="1"/>
</dbReference>
<keyword evidence="1" id="KW-0243">Dynein</keyword>
<evidence type="ECO:0000256" key="1">
    <source>
        <dbReference type="ARBA" id="ARBA00023017"/>
    </source>
</evidence>
<dbReference type="CDD" id="cd04301">
    <property type="entry name" value="NAT_SF"/>
    <property type="match status" value="1"/>
</dbReference>
<dbReference type="STRING" id="325452.A0A3R7GBQ3"/>
<dbReference type="PROSITE" id="PS51186">
    <property type="entry name" value="GNAT"/>
    <property type="match status" value="1"/>
</dbReference>
<dbReference type="Proteomes" id="UP000285883">
    <property type="component" value="Unassembled WGS sequence"/>
</dbReference>
<dbReference type="EMBL" id="JPWU03000280">
    <property type="protein sequence ID" value="KAG2520649.1"/>
    <property type="molecule type" value="Genomic_DNA"/>
</dbReference>
<dbReference type="NCBIfam" id="TIGR00654">
    <property type="entry name" value="PhzF_family"/>
    <property type="match status" value="1"/>
</dbReference>
<dbReference type="EMBL" id="MAYM02000155">
    <property type="protein sequence ID" value="RLN45583.1"/>
    <property type="molecule type" value="Genomic_DNA"/>
</dbReference>
<keyword evidence="11" id="KW-1185">Reference proteome</keyword>
<comment type="similarity">
    <text evidence="4">Belongs to the inner dynein arm light chain family.</text>
</comment>
<dbReference type="InterPro" id="IPR003719">
    <property type="entry name" value="Phenazine_PhzF-like"/>
</dbReference>
<dbReference type="Proteomes" id="UP000792063">
    <property type="component" value="Unassembled WGS sequence"/>
</dbReference>
<dbReference type="GO" id="GO:0005930">
    <property type="term" value="C:axoneme"/>
    <property type="evidence" value="ECO:0007669"/>
    <property type="project" value="TreeGrafter"/>
</dbReference>
<feature type="region of interest" description="Disordered" evidence="5">
    <location>
        <begin position="611"/>
        <end position="632"/>
    </location>
</feature>
<dbReference type="EMBL" id="JPWV03000276">
    <property type="protein sequence ID" value="KAG2519492.1"/>
    <property type="molecule type" value="Genomic_DNA"/>
</dbReference>
<evidence type="ECO:0000313" key="9">
    <source>
        <dbReference type="EMBL" id="RLN45583.1"/>
    </source>
</evidence>
<dbReference type="InterPro" id="IPR016181">
    <property type="entry name" value="Acyl_CoA_acyltransferase"/>
</dbReference>
<keyword evidence="3" id="KW-0505">Motor protein</keyword>